<accession>A0A1I3QAM6</accession>
<dbReference type="OrthoDB" id="8256264at2"/>
<gene>
    <name evidence="1" type="ORF">SAMN05216258_1323</name>
</gene>
<reference evidence="1 2" key="1">
    <citation type="submission" date="2016-10" db="EMBL/GenBank/DDBJ databases">
        <authorList>
            <person name="de Groot N.N."/>
        </authorList>
    </citation>
    <scope>NUCLEOTIDE SEQUENCE [LARGE SCALE GENOMIC DNA]</scope>
    <source>
        <strain evidence="1 2">CGMCC 1.11030</strain>
    </source>
</reference>
<evidence type="ECO:0000313" key="2">
    <source>
        <dbReference type="Proteomes" id="UP000199377"/>
    </source>
</evidence>
<proteinExistence type="predicted"/>
<protein>
    <submittedName>
        <fullName evidence="1">Uncharacterized protein</fullName>
    </submittedName>
</protein>
<organism evidence="1 2">
    <name type="scientific">Albimonas pacifica</name>
    <dbReference type="NCBI Taxonomy" id="1114924"/>
    <lineage>
        <taxon>Bacteria</taxon>
        <taxon>Pseudomonadati</taxon>
        <taxon>Pseudomonadota</taxon>
        <taxon>Alphaproteobacteria</taxon>
        <taxon>Rhodobacterales</taxon>
        <taxon>Paracoccaceae</taxon>
        <taxon>Albimonas</taxon>
    </lineage>
</organism>
<sequence length="131" mass="15287">MAGLWQRWQDWLRDRLRVRFRTEYVHEDAPERPQARTLYVVTEDGAPWSAAMLCPCGCGETLHMNLLPDERPMWKLAVDGAGFGTLHPSVHRMKGCRAHFWFRCGKVHWCGDQKSPLWKDIRLLLGWQKAG</sequence>
<dbReference type="Pfam" id="PF20137">
    <property type="entry name" value="BubE"/>
    <property type="match status" value="1"/>
</dbReference>
<dbReference type="InterPro" id="IPR045384">
    <property type="entry name" value="DUF6527"/>
</dbReference>
<dbReference type="STRING" id="1114924.SAMN05216258_1323"/>
<dbReference type="EMBL" id="FOQH01000032">
    <property type="protein sequence ID" value="SFJ30437.1"/>
    <property type="molecule type" value="Genomic_DNA"/>
</dbReference>
<name>A0A1I3QAM6_9RHOB</name>
<dbReference type="Proteomes" id="UP000199377">
    <property type="component" value="Unassembled WGS sequence"/>
</dbReference>
<evidence type="ECO:0000313" key="1">
    <source>
        <dbReference type="EMBL" id="SFJ30437.1"/>
    </source>
</evidence>
<dbReference type="RefSeq" id="WP_092866375.1">
    <property type="nucleotide sequence ID" value="NZ_FOQH01000032.1"/>
</dbReference>
<keyword evidence="2" id="KW-1185">Reference proteome</keyword>
<dbReference type="AlphaFoldDB" id="A0A1I3QAM6"/>